<dbReference type="Gene3D" id="1.10.630.10">
    <property type="entry name" value="Cytochrome P450"/>
    <property type="match status" value="1"/>
</dbReference>
<feature type="compositionally biased region" description="Low complexity" evidence="1">
    <location>
        <begin position="435"/>
        <end position="444"/>
    </location>
</feature>
<dbReference type="EMBL" id="JAQQWP010000009">
    <property type="protein sequence ID" value="KAK8101948.1"/>
    <property type="molecule type" value="Genomic_DNA"/>
</dbReference>
<dbReference type="PANTHER" id="PTHR47582">
    <property type="entry name" value="P450, PUTATIVE (EUROFUNG)-RELATED"/>
    <property type="match status" value="1"/>
</dbReference>
<dbReference type="Proteomes" id="UP001392437">
    <property type="component" value="Unassembled WGS sequence"/>
</dbReference>
<dbReference type="PANTHER" id="PTHR47582:SF1">
    <property type="entry name" value="P450, PUTATIVE (EUROFUNG)-RELATED"/>
    <property type="match status" value="1"/>
</dbReference>
<feature type="region of interest" description="Disordered" evidence="1">
    <location>
        <begin position="424"/>
        <end position="468"/>
    </location>
</feature>
<dbReference type="SUPFAM" id="SSF48264">
    <property type="entry name" value="Cytochrome P450"/>
    <property type="match status" value="1"/>
</dbReference>
<gene>
    <name evidence="2" type="ORF">PG999_012322</name>
</gene>
<accession>A0AAW0QL49</accession>
<dbReference type="InterPro" id="IPR053007">
    <property type="entry name" value="CYP450_monoxygenase_sec-met"/>
</dbReference>
<keyword evidence="3" id="KW-1185">Reference proteome</keyword>
<dbReference type="InterPro" id="IPR036396">
    <property type="entry name" value="Cyt_P450_sf"/>
</dbReference>
<comment type="caution">
    <text evidence="2">The sequence shown here is derived from an EMBL/GenBank/DDBJ whole genome shotgun (WGS) entry which is preliminary data.</text>
</comment>
<dbReference type="GO" id="GO:0005506">
    <property type="term" value="F:iron ion binding"/>
    <property type="evidence" value="ECO:0007669"/>
    <property type="project" value="InterPro"/>
</dbReference>
<dbReference type="AlphaFoldDB" id="A0AAW0QL49"/>
<proteinExistence type="predicted"/>
<sequence>MLQAILVGVACVVVAAYGVDRFFAFRDDPREPRRISPKIPIIGHVLGFMYYGFDYIDILSQQTDDEVWSIGVLGFKIYITHVVRLTNIIQKTRSLSTKPFWAIENRIHTGASEEAHALFPDALGPWLTRSKQALAPGPAIDVISLRMAEESNREVSALLRQGETGLLGWAKHVAVQVTSIAMFGTQHPFRDPELVDAMWIWDEYRPYHQVGADVLGTGLRARAKVGKAFQEYFRNMPDDVSLIIRERQETLREAGLAEPDIAKMQAFFSDTYHNILPQLFWTLYEAFSRPALLAAIRQEILSNAVVRHDGAEANDDKANAPRVLDLAALKMSCPLLLATFQETQRHRHARSASRFVTEDTMLDGRFLLKKGHYLQMPVQSVHMDTSLWGPDAAAFDPYRFMPPSAAAKSSLPPVGHGAVHVPGAPVRVDRGAGRRGAAGPAGRSDAGRGEGGAVANAEGRWERDPETRTFEKATVPRPKREVRVRVTAREGAGRWRVALGQGGARIPLASG</sequence>
<dbReference type="GO" id="GO:0004497">
    <property type="term" value="F:monooxygenase activity"/>
    <property type="evidence" value="ECO:0007669"/>
    <property type="project" value="InterPro"/>
</dbReference>
<organism evidence="2 3">
    <name type="scientific">Apiospora kogelbergensis</name>
    <dbReference type="NCBI Taxonomy" id="1337665"/>
    <lineage>
        <taxon>Eukaryota</taxon>
        <taxon>Fungi</taxon>
        <taxon>Dikarya</taxon>
        <taxon>Ascomycota</taxon>
        <taxon>Pezizomycotina</taxon>
        <taxon>Sordariomycetes</taxon>
        <taxon>Xylariomycetidae</taxon>
        <taxon>Amphisphaeriales</taxon>
        <taxon>Apiosporaceae</taxon>
        <taxon>Apiospora</taxon>
    </lineage>
</organism>
<evidence type="ECO:0000313" key="2">
    <source>
        <dbReference type="EMBL" id="KAK8101948.1"/>
    </source>
</evidence>
<dbReference type="GO" id="GO:0020037">
    <property type="term" value="F:heme binding"/>
    <property type="evidence" value="ECO:0007669"/>
    <property type="project" value="InterPro"/>
</dbReference>
<evidence type="ECO:0000313" key="3">
    <source>
        <dbReference type="Proteomes" id="UP001392437"/>
    </source>
</evidence>
<evidence type="ECO:0008006" key="4">
    <source>
        <dbReference type="Google" id="ProtNLM"/>
    </source>
</evidence>
<dbReference type="InterPro" id="IPR001128">
    <property type="entry name" value="Cyt_P450"/>
</dbReference>
<reference evidence="2 3" key="1">
    <citation type="submission" date="2023-01" db="EMBL/GenBank/DDBJ databases">
        <title>Analysis of 21 Apiospora genomes using comparative genomics revels a genus with tremendous synthesis potential of carbohydrate active enzymes and secondary metabolites.</title>
        <authorList>
            <person name="Sorensen T."/>
        </authorList>
    </citation>
    <scope>NUCLEOTIDE SEQUENCE [LARGE SCALE GENOMIC DNA]</scope>
    <source>
        <strain evidence="2 3">CBS 117206</strain>
    </source>
</reference>
<feature type="compositionally biased region" description="Basic and acidic residues" evidence="1">
    <location>
        <begin position="459"/>
        <end position="468"/>
    </location>
</feature>
<dbReference type="GO" id="GO:0016705">
    <property type="term" value="F:oxidoreductase activity, acting on paired donors, with incorporation or reduction of molecular oxygen"/>
    <property type="evidence" value="ECO:0007669"/>
    <property type="project" value="InterPro"/>
</dbReference>
<evidence type="ECO:0000256" key="1">
    <source>
        <dbReference type="SAM" id="MobiDB-lite"/>
    </source>
</evidence>
<protein>
    <recommendedName>
        <fullName evidence="4">Cytochrome P450</fullName>
    </recommendedName>
</protein>
<dbReference type="Pfam" id="PF00067">
    <property type="entry name" value="p450"/>
    <property type="match status" value="1"/>
</dbReference>
<name>A0AAW0QL49_9PEZI</name>